<keyword evidence="1" id="KW-0808">Transferase</keyword>
<dbReference type="Gene3D" id="1.10.510.10">
    <property type="entry name" value="Transferase(Phosphotransferase) domain 1"/>
    <property type="match status" value="1"/>
</dbReference>
<accession>A0A2K3KKW5</accession>
<reference evidence="1 2" key="1">
    <citation type="journal article" date="2014" name="Am. J. Bot.">
        <title>Genome assembly and annotation for red clover (Trifolium pratense; Fabaceae).</title>
        <authorList>
            <person name="Istvanek J."/>
            <person name="Jaros M."/>
            <person name="Krenek A."/>
            <person name="Repkova J."/>
        </authorList>
    </citation>
    <scope>NUCLEOTIDE SEQUENCE [LARGE SCALE GENOMIC DNA]</scope>
    <source>
        <strain evidence="2">cv. Tatra</strain>
        <tissue evidence="1">Young leaves</tissue>
    </source>
</reference>
<proteinExistence type="predicted"/>
<dbReference type="EMBL" id="ASHM01200482">
    <property type="protein sequence ID" value="PNX66899.1"/>
    <property type="molecule type" value="Genomic_DNA"/>
</dbReference>
<comment type="caution">
    <text evidence="1">The sequence shown here is derived from an EMBL/GenBank/DDBJ whole genome shotgun (WGS) entry which is preliminary data.</text>
</comment>
<sequence length="38" mass="4366">MKMIVIALKCIQMKPDDRPSMNEVIDMLEGDEVPQHLP</sequence>
<feature type="non-terminal residue" evidence="1">
    <location>
        <position position="38"/>
    </location>
</feature>
<keyword evidence="1" id="KW-0418">Kinase</keyword>
<dbReference type="AlphaFoldDB" id="A0A2K3KKW5"/>
<organism evidence="1 2">
    <name type="scientific">Trifolium pratense</name>
    <name type="common">Red clover</name>
    <dbReference type="NCBI Taxonomy" id="57577"/>
    <lineage>
        <taxon>Eukaryota</taxon>
        <taxon>Viridiplantae</taxon>
        <taxon>Streptophyta</taxon>
        <taxon>Embryophyta</taxon>
        <taxon>Tracheophyta</taxon>
        <taxon>Spermatophyta</taxon>
        <taxon>Magnoliopsida</taxon>
        <taxon>eudicotyledons</taxon>
        <taxon>Gunneridae</taxon>
        <taxon>Pentapetalae</taxon>
        <taxon>rosids</taxon>
        <taxon>fabids</taxon>
        <taxon>Fabales</taxon>
        <taxon>Fabaceae</taxon>
        <taxon>Papilionoideae</taxon>
        <taxon>50 kb inversion clade</taxon>
        <taxon>NPAAA clade</taxon>
        <taxon>Hologalegina</taxon>
        <taxon>IRL clade</taxon>
        <taxon>Trifolieae</taxon>
        <taxon>Trifolium</taxon>
    </lineage>
</organism>
<evidence type="ECO:0000313" key="2">
    <source>
        <dbReference type="Proteomes" id="UP000236291"/>
    </source>
</evidence>
<name>A0A2K3KKW5_TRIPR</name>
<reference evidence="1 2" key="2">
    <citation type="journal article" date="2017" name="Front. Plant Sci.">
        <title>Gene Classification and Mining of Molecular Markers Useful in Red Clover (Trifolium pratense) Breeding.</title>
        <authorList>
            <person name="Istvanek J."/>
            <person name="Dluhosova J."/>
            <person name="Dluhos P."/>
            <person name="Patkova L."/>
            <person name="Nedelnik J."/>
            <person name="Repkova J."/>
        </authorList>
    </citation>
    <scope>NUCLEOTIDE SEQUENCE [LARGE SCALE GENOMIC DNA]</scope>
    <source>
        <strain evidence="2">cv. Tatra</strain>
        <tissue evidence="1">Young leaves</tissue>
    </source>
</reference>
<gene>
    <name evidence="1" type="ORF">L195_g063269</name>
</gene>
<dbReference type="Proteomes" id="UP000236291">
    <property type="component" value="Unassembled WGS sequence"/>
</dbReference>
<evidence type="ECO:0000313" key="1">
    <source>
        <dbReference type="EMBL" id="PNX66899.1"/>
    </source>
</evidence>
<keyword evidence="1" id="KW-0675">Receptor</keyword>
<protein>
    <submittedName>
        <fullName evidence="1">Stress-induced receptor-like kinase</fullName>
    </submittedName>
</protein>
<dbReference type="GO" id="GO:0016301">
    <property type="term" value="F:kinase activity"/>
    <property type="evidence" value="ECO:0007669"/>
    <property type="project" value="UniProtKB-KW"/>
</dbReference>